<gene>
    <name evidence="1" type="ORF">QFC22_000080</name>
</gene>
<name>A0ACC2XQ28_9TREE</name>
<organism evidence="1 2">
    <name type="scientific">Naganishia vaughanmartiniae</name>
    <dbReference type="NCBI Taxonomy" id="1424756"/>
    <lineage>
        <taxon>Eukaryota</taxon>
        <taxon>Fungi</taxon>
        <taxon>Dikarya</taxon>
        <taxon>Basidiomycota</taxon>
        <taxon>Agaricomycotina</taxon>
        <taxon>Tremellomycetes</taxon>
        <taxon>Filobasidiales</taxon>
        <taxon>Filobasidiaceae</taxon>
        <taxon>Naganishia</taxon>
    </lineage>
</organism>
<comment type="caution">
    <text evidence="1">The sequence shown here is derived from an EMBL/GenBank/DDBJ whole genome shotgun (WGS) entry which is preliminary data.</text>
</comment>
<proteinExistence type="predicted"/>
<evidence type="ECO:0000313" key="1">
    <source>
        <dbReference type="EMBL" id="KAJ9125126.1"/>
    </source>
</evidence>
<sequence>MYNGYPPQGFHPQQQGQYPPYMPPENGQGQPQGFMPMMPGMPMPTLPPQAGPGGGFPQPPFASQDPRFRPVMPPFAPTGPIAPPPGSQQPQMNMGLSPNANGLVHIPNVSPAAQSPATPMGFSNPLIGRPPPQGFGMRPAPGLGFNNSQGQGQPGGHGFMIDHNAAGLPRPPHMMFPGPGGPQQQQQQHGMGGSDNPNFVRPAVKTTAVFIGSIPDGITDAILTGLIQTCGPLVKINRPTGKAGKPQAFGFAEFEDPEVVLRCLKCLHGVELPDITPQGRQQGTKKKLVVKADEKTRAFLDEFEQLNLRTDHDDELDQSAVTRIGNIVRALQDPSADLAAIIGASAAPDVKEEDKQKDAAYVVPDHLRDLDESELPENQRNVVMGQIASFREASARRDAEKKRHDENMEARRQAIDRPAGPAGQNNGQQMRQWGSSSGPYNQGQQMRPIGNGPQSYNQPVGFVKAETAEAKAETERTDEEAERIRLEEQQRQKVHQLRERERRIESKERQHFQRLGQELAILQQDEEMEKADREAMRKELARYDDDYFAETGRDAFYADRSKWRSERQRPRRQEYQDDVRDRQREADEQAALEKETEDLFKRQMDEMADIEAKGRAAGLLFEDAKPIKVAIGAPAPLLPLGANASIATSSSIASVKTETKPKVVAARGNAASAFGAEDDEEDVKKKRTLVRLDEDAGVKSNIQAKTQAKLTEIRNGIPKSPAELWSLKLRWEGLNPPVLDKKVFPVVREKLVSILGDLEIDELFNFVVEHVQQHASPQTIVEGLEPVLDEEAEPLVVLLWRALAFESAAFAAGLDTGSMQI</sequence>
<dbReference type="EMBL" id="JASBWU010000001">
    <property type="protein sequence ID" value="KAJ9125126.1"/>
    <property type="molecule type" value="Genomic_DNA"/>
</dbReference>
<protein>
    <submittedName>
        <fullName evidence="1">Uncharacterized protein</fullName>
    </submittedName>
</protein>
<evidence type="ECO:0000313" key="2">
    <source>
        <dbReference type="Proteomes" id="UP001243375"/>
    </source>
</evidence>
<accession>A0ACC2XQ28</accession>
<reference evidence="1" key="1">
    <citation type="submission" date="2023-04" db="EMBL/GenBank/DDBJ databases">
        <title>Draft Genome sequencing of Naganishia species isolated from polar environments using Oxford Nanopore Technology.</title>
        <authorList>
            <person name="Leo P."/>
            <person name="Venkateswaran K."/>
        </authorList>
    </citation>
    <scope>NUCLEOTIDE SEQUENCE</scope>
    <source>
        <strain evidence="1">MNA-CCFEE 5425</strain>
    </source>
</reference>
<dbReference type="Proteomes" id="UP001243375">
    <property type="component" value="Unassembled WGS sequence"/>
</dbReference>
<keyword evidence="2" id="KW-1185">Reference proteome</keyword>